<accession>A0ABS6MIV5</accession>
<sequence length="174" mass="19497">MNTVNSTASKATLKEFAQENFGVVLPDEMTQKDMYAEVKVLMEKAGVKSTLKPKGNESDDDIDADGGNEENTGDKGDQESTEEKAAAAATKEPVAYTIEIQKPHDTKFDEYVCCVNTRNFQVRFNELVRVKPEVVESLRLAVNEIPAYKNPDGKVEPARKQARFIWAIHQKHYS</sequence>
<evidence type="ECO:0000256" key="1">
    <source>
        <dbReference type="SAM" id="MobiDB-lite"/>
    </source>
</evidence>
<comment type="caution">
    <text evidence="2">The sequence shown here is derived from an EMBL/GenBank/DDBJ whole genome shotgun (WGS) entry which is preliminary data.</text>
</comment>
<evidence type="ECO:0000313" key="2">
    <source>
        <dbReference type="EMBL" id="MBV2128162.1"/>
    </source>
</evidence>
<dbReference type="Proteomes" id="UP000704611">
    <property type="component" value="Unassembled WGS sequence"/>
</dbReference>
<feature type="compositionally biased region" description="Basic and acidic residues" evidence="1">
    <location>
        <begin position="72"/>
        <end position="85"/>
    </location>
</feature>
<dbReference type="EMBL" id="JAHRID010000001">
    <property type="protein sequence ID" value="MBV2128162.1"/>
    <property type="molecule type" value="Genomic_DNA"/>
</dbReference>
<evidence type="ECO:0000313" key="3">
    <source>
        <dbReference type="Proteomes" id="UP000704611"/>
    </source>
</evidence>
<feature type="compositionally biased region" description="Acidic residues" evidence="1">
    <location>
        <begin position="58"/>
        <end position="68"/>
    </location>
</feature>
<proteinExistence type="predicted"/>
<gene>
    <name evidence="2" type="ORF">KQY15_03510</name>
</gene>
<dbReference type="RefSeq" id="WP_217667227.1">
    <property type="nucleotide sequence ID" value="NZ_JAHRID010000001.1"/>
</dbReference>
<keyword evidence="3" id="KW-1185">Reference proteome</keyword>
<protein>
    <submittedName>
        <fullName evidence="2">Uncharacterized protein</fullName>
    </submittedName>
</protein>
<feature type="region of interest" description="Disordered" evidence="1">
    <location>
        <begin position="46"/>
        <end position="90"/>
    </location>
</feature>
<reference evidence="2 3" key="1">
    <citation type="submission" date="2021-06" db="EMBL/GenBank/DDBJ databases">
        <title>Rheinheimera indica sp. nov., isolated from deep-sea sediment.</title>
        <authorList>
            <person name="Wang Z."/>
            <person name="Zhang X.-Y."/>
        </authorList>
    </citation>
    <scope>NUCLEOTIDE SEQUENCE [LARGE SCALE GENOMIC DNA]</scope>
    <source>
        <strain evidence="2 3">SM2107</strain>
    </source>
</reference>
<organism evidence="2 3">
    <name type="scientific">Arsukibacterium indicum</name>
    <dbReference type="NCBI Taxonomy" id="2848612"/>
    <lineage>
        <taxon>Bacteria</taxon>
        <taxon>Pseudomonadati</taxon>
        <taxon>Pseudomonadota</taxon>
        <taxon>Gammaproteobacteria</taxon>
        <taxon>Chromatiales</taxon>
        <taxon>Chromatiaceae</taxon>
        <taxon>Arsukibacterium</taxon>
    </lineage>
</organism>
<name>A0ABS6MIV5_9GAMM</name>